<name>A0A2T5V4W3_9HYPH</name>
<organism evidence="7 8">
    <name type="scientific">Breoghania corrubedonensis</name>
    <dbReference type="NCBI Taxonomy" id="665038"/>
    <lineage>
        <taxon>Bacteria</taxon>
        <taxon>Pseudomonadati</taxon>
        <taxon>Pseudomonadota</taxon>
        <taxon>Alphaproteobacteria</taxon>
        <taxon>Hyphomicrobiales</taxon>
        <taxon>Stappiaceae</taxon>
        <taxon>Breoghania</taxon>
    </lineage>
</organism>
<dbReference type="InterPro" id="IPR036188">
    <property type="entry name" value="FAD/NAD-bd_sf"/>
</dbReference>
<accession>A0A2T5V4W3</accession>
<dbReference type="Gene3D" id="3.30.9.10">
    <property type="entry name" value="D-Amino Acid Oxidase, subunit A, domain 2"/>
    <property type="match status" value="1"/>
</dbReference>
<keyword evidence="3" id="KW-0274">FAD</keyword>
<dbReference type="OrthoDB" id="9801699at2"/>
<dbReference type="InterPro" id="IPR006076">
    <property type="entry name" value="FAD-dep_OxRdtase"/>
</dbReference>
<dbReference type="Gene3D" id="3.50.50.60">
    <property type="entry name" value="FAD/NAD(P)-binding domain"/>
    <property type="match status" value="1"/>
</dbReference>
<dbReference type="PANTHER" id="PTHR43104:SF4">
    <property type="entry name" value="L-2-HYDROXYGLUTARATE DEHYDROGENASE, MITOCHONDRIAL"/>
    <property type="match status" value="1"/>
</dbReference>
<evidence type="ECO:0000256" key="3">
    <source>
        <dbReference type="ARBA" id="ARBA00022827"/>
    </source>
</evidence>
<keyword evidence="4" id="KW-0560">Oxidoreductase</keyword>
<dbReference type="RefSeq" id="WP_107991304.1">
    <property type="nucleotide sequence ID" value="NZ_QAYG01000009.1"/>
</dbReference>
<comment type="similarity">
    <text evidence="5">Belongs to the L2HGDH family.</text>
</comment>
<dbReference type="AlphaFoldDB" id="A0A2T5V4W3"/>
<keyword evidence="8" id="KW-1185">Reference proteome</keyword>
<dbReference type="SUPFAM" id="SSF51905">
    <property type="entry name" value="FAD/NAD(P)-binding domain"/>
    <property type="match status" value="1"/>
</dbReference>
<feature type="domain" description="FAD dependent oxidoreductase" evidence="6">
    <location>
        <begin position="8"/>
        <end position="365"/>
    </location>
</feature>
<proteinExistence type="inferred from homology"/>
<evidence type="ECO:0000256" key="1">
    <source>
        <dbReference type="ARBA" id="ARBA00001974"/>
    </source>
</evidence>
<dbReference type="PANTHER" id="PTHR43104">
    <property type="entry name" value="L-2-HYDROXYGLUTARATE DEHYDROGENASE, MITOCHONDRIAL"/>
    <property type="match status" value="1"/>
</dbReference>
<gene>
    <name evidence="7" type="ORF">C8N35_10976</name>
</gene>
<evidence type="ECO:0000259" key="6">
    <source>
        <dbReference type="Pfam" id="PF01266"/>
    </source>
</evidence>
<dbReference type="Proteomes" id="UP000244081">
    <property type="component" value="Unassembled WGS sequence"/>
</dbReference>
<evidence type="ECO:0000313" key="8">
    <source>
        <dbReference type="Proteomes" id="UP000244081"/>
    </source>
</evidence>
<reference evidence="7 8" key="1">
    <citation type="submission" date="2018-04" db="EMBL/GenBank/DDBJ databases">
        <title>Genomic Encyclopedia of Archaeal and Bacterial Type Strains, Phase II (KMG-II): from individual species to whole genera.</title>
        <authorList>
            <person name="Goeker M."/>
        </authorList>
    </citation>
    <scope>NUCLEOTIDE SEQUENCE [LARGE SCALE GENOMIC DNA]</scope>
    <source>
        <strain evidence="7 8">DSM 23382</strain>
    </source>
</reference>
<evidence type="ECO:0000256" key="2">
    <source>
        <dbReference type="ARBA" id="ARBA00022630"/>
    </source>
</evidence>
<evidence type="ECO:0000313" key="7">
    <source>
        <dbReference type="EMBL" id="PTW58773.1"/>
    </source>
</evidence>
<dbReference type="EMBL" id="QAYG01000009">
    <property type="protein sequence ID" value="PTW58773.1"/>
    <property type="molecule type" value="Genomic_DNA"/>
</dbReference>
<dbReference type="Pfam" id="PF01266">
    <property type="entry name" value="DAO"/>
    <property type="match status" value="1"/>
</dbReference>
<evidence type="ECO:0000256" key="5">
    <source>
        <dbReference type="ARBA" id="ARBA00037941"/>
    </source>
</evidence>
<keyword evidence="2" id="KW-0285">Flavoprotein</keyword>
<comment type="cofactor">
    <cofactor evidence="1">
        <name>FAD</name>
        <dbReference type="ChEBI" id="CHEBI:57692"/>
    </cofactor>
</comment>
<dbReference type="GO" id="GO:0047545">
    <property type="term" value="F:(S)-2-hydroxyglutarate dehydrogenase activity"/>
    <property type="evidence" value="ECO:0007669"/>
    <property type="project" value="TreeGrafter"/>
</dbReference>
<evidence type="ECO:0000256" key="4">
    <source>
        <dbReference type="ARBA" id="ARBA00023002"/>
    </source>
</evidence>
<comment type="caution">
    <text evidence="7">The sequence shown here is derived from an EMBL/GenBank/DDBJ whole genome shotgun (WGS) entry which is preliminary data.</text>
</comment>
<protein>
    <submittedName>
        <fullName evidence="7">L-2-hydroxyglutarate oxidase LhgO</fullName>
    </submittedName>
</protein>
<sequence>MGECVQTVIVGAGVVGLAVARALAQAGREVIVLERHGLIGSEISSRNSEVIHAGIYYDTDWLKTRLCVAGRKKLYPYLERHSVAHKKTGKLIVASDAEQLSRLSGIMERARINGVDDLRLLSAEEACEMEPHLACTGAILSPSTGIVDAHGLMLALQGDAEEAGAMVAFNAPLQEGRVGEDGIALEVGGDAPMSLLAEEVVIAAGLGAQDAAARLDGYPADEIPPIHRIKGNYFALSGKSPFEHLIYPVPVHGGLGTHATLDLSGRIKFGPDVDWDAPATLDVDPARAETFYDAVRSYWPGLPDGALAPDYAGIRPKLTTRGEPARDFVIHGPETHGVAGLVSLFGIESPGLTSSLAIADHVAHLLGYGKAQ</sequence>